<protein>
    <submittedName>
        <fullName evidence="2">Uncharacterized protein</fullName>
    </submittedName>
</protein>
<evidence type="ECO:0000256" key="1">
    <source>
        <dbReference type="SAM" id="MobiDB-lite"/>
    </source>
</evidence>
<keyword evidence="3" id="KW-1185">Reference proteome</keyword>
<gene>
    <name evidence="2" type="ORF">RCIA6</name>
</gene>
<dbReference type="AlphaFoldDB" id="Q0W7M1"/>
<name>Q0W7M1_METAR</name>
<dbReference type="Proteomes" id="UP000000663">
    <property type="component" value="Chromosome"/>
</dbReference>
<dbReference type="EMBL" id="AM114193">
    <property type="protein sequence ID" value="CAJ35622.1"/>
    <property type="molecule type" value="Genomic_DNA"/>
</dbReference>
<dbReference type="KEGG" id="rci:RCIA6"/>
<proteinExistence type="predicted"/>
<organism evidence="2 3">
    <name type="scientific">Methanocella arvoryzae (strain DSM 22066 / NBRC 105507 / MRE50)</name>
    <dbReference type="NCBI Taxonomy" id="351160"/>
    <lineage>
        <taxon>Archaea</taxon>
        <taxon>Methanobacteriati</taxon>
        <taxon>Methanobacteriota</taxon>
        <taxon>Stenosarchaea group</taxon>
        <taxon>Methanomicrobia</taxon>
        <taxon>Methanocellales</taxon>
        <taxon>Methanocellaceae</taxon>
        <taxon>Methanocella</taxon>
    </lineage>
</organism>
<reference evidence="2 3" key="1">
    <citation type="journal article" date="2006" name="Science">
        <title>Genome of rice cluster I archaea -- the key methane producers in the rice rhizosphere.</title>
        <authorList>
            <person name="Erkel C."/>
            <person name="Kube M."/>
            <person name="Reinhardt R."/>
            <person name="Liesack W."/>
        </authorList>
    </citation>
    <scope>NUCLEOTIDE SEQUENCE [LARGE SCALE GENOMIC DNA]</scope>
    <source>
        <strain evidence="3">DSM 22066 / NBRC 105507 / MRE50</strain>
    </source>
</reference>
<dbReference type="STRING" id="351160.RCIA6"/>
<evidence type="ECO:0000313" key="3">
    <source>
        <dbReference type="Proteomes" id="UP000000663"/>
    </source>
</evidence>
<evidence type="ECO:0000313" key="2">
    <source>
        <dbReference type="EMBL" id="CAJ35622.1"/>
    </source>
</evidence>
<feature type="region of interest" description="Disordered" evidence="1">
    <location>
        <begin position="1"/>
        <end position="23"/>
    </location>
</feature>
<accession>Q0W7M1</accession>
<sequence length="116" mass="13812">MPGLRTRTGKIRGRGVPGDQGDFSNWEVREVRRSERSKVRGQRIGEGKLSRRCSPFERLPWQAFSRRISWQKNCPKSYRKDHTQGTRSTRSFTIRSYYSMPLLSNFEYFVYFGYFV</sequence>